<evidence type="ECO:0000313" key="2">
    <source>
        <dbReference type="Proteomes" id="UP001313282"/>
    </source>
</evidence>
<accession>A0AAN8N3R4</accession>
<sequence length="121" mass="13533">MKEWYRNSRLINIEFDRLLCKAPCIGASAQKARGELSVDTSATSNHSRYMYMYMVPLLVNLTSSSLGKSTRLVALSQALICAPWVPKVTAVNLTCVLQVVLLHDTSRTKNSLVELIKYTKP</sequence>
<dbReference type="AlphaFoldDB" id="A0AAN8N3R4"/>
<dbReference type="Proteomes" id="UP001313282">
    <property type="component" value="Unassembled WGS sequence"/>
</dbReference>
<dbReference type="EMBL" id="JAVHNR010000003">
    <property type="protein sequence ID" value="KAK6347698.1"/>
    <property type="molecule type" value="Genomic_DNA"/>
</dbReference>
<gene>
    <name evidence="1" type="ORF">TWF718_005535</name>
</gene>
<protein>
    <submittedName>
        <fullName evidence="1">Uncharacterized protein</fullName>
    </submittedName>
</protein>
<organism evidence="1 2">
    <name type="scientific">Orbilia javanica</name>
    <dbReference type="NCBI Taxonomy" id="47235"/>
    <lineage>
        <taxon>Eukaryota</taxon>
        <taxon>Fungi</taxon>
        <taxon>Dikarya</taxon>
        <taxon>Ascomycota</taxon>
        <taxon>Pezizomycotina</taxon>
        <taxon>Orbiliomycetes</taxon>
        <taxon>Orbiliales</taxon>
        <taxon>Orbiliaceae</taxon>
        <taxon>Orbilia</taxon>
    </lineage>
</organism>
<keyword evidence="2" id="KW-1185">Reference proteome</keyword>
<evidence type="ECO:0000313" key="1">
    <source>
        <dbReference type="EMBL" id="KAK6347698.1"/>
    </source>
</evidence>
<proteinExistence type="predicted"/>
<name>A0AAN8N3R4_9PEZI</name>
<reference evidence="1 2" key="1">
    <citation type="submission" date="2019-10" db="EMBL/GenBank/DDBJ databases">
        <authorList>
            <person name="Palmer J.M."/>
        </authorList>
    </citation>
    <scope>NUCLEOTIDE SEQUENCE [LARGE SCALE GENOMIC DNA]</scope>
    <source>
        <strain evidence="1 2">TWF718</strain>
    </source>
</reference>
<comment type="caution">
    <text evidence="1">The sequence shown here is derived from an EMBL/GenBank/DDBJ whole genome shotgun (WGS) entry which is preliminary data.</text>
</comment>